<dbReference type="EMBL" id="JAJUPA010000008">
    <property type="protein sequence ID" value="MCQ9630287.1"/>
    <property type="molecule type" value="Genomic_DNA"/>
</dbReference>
<name>A0ABT1WV37_ACTSU</name>
<organism evidence="1 2">
    <name type="scientific">Actinobacillus suis</name>
    <dbReference type="NCBI Taxonomy" id="716"/>
    <lineage>
        <taxon>Bacteria</taxon>
        <taxon>Pseudomonadati</taxon>
        <taxon>Pseudomonadota</taxon>
        <taxon>Gammaproteobacteria</taxon>
        <taxon>Pasteurellales</taxon>
        <taxon>Pasteurellaceae</taxon>
        <taxon>Actinobacillus</taxon>
    </lineage>
</organism>
<gene>
    <name evidence="1" type="ORF">LZL92_08305</name>
</gene>
<reference evidence="1 2" key="1">
    <citation type="submission" date="2021-12" db="EMBL/GenBank/DDBJ databases">
        <title>Identification and characterization of A. suis stains in western Canada.</title>
        <authorList>
            <person name="Kulathunga D.G.R.S."/>
            <person name="De Oliveira Costa M."/>
        </authorList>
    </citation>
    <scope>NUCLEOTIDE SEQUENCE [LARGE SCALE GENOMIC DNA]</scope>
    <source>
        <strain evidence="1 2">18_292</strain>
    </source>
</reference>
<keyword evidence="2" id="KW-1185">Reference proteome</keyword>
<dbReference type="InterPro" id="IPR012477">
    <property type="entry name" value="Glyco_transf_52"/>
</dbReference>
<dbReference type="RefSeq" id="WP_257175291.1">
    <property type="nucleotide sequence ID" value="NZ_JAJUOY010000009.1"/>
</dbReference>
<protein>
    <submittedName>
        <fullName evidence="1">Glycosyltransferase family 52 protein</fullName>
    </submittedName>
</protein>
<dbReference type="Proteomes" id="UP001206331">
    <property type="component" value="Unassembled WGS sequence"/>
</dbReference>
<dbReference type="Pfam" id="PF07922">
    <property type="entry name" value="Glyco_transf_52"/>
    <property type="match status" value="1"/>
</dbReference>
<evidence type="ECO:0000313" key="2">
    <source>
        <dbReference type="Proteomes" id="UP001206331"/>
    </source>
</evidence>
<comment type="caution">
    <text evidence="1">The sequence shown here is derived from an EMBL/GenBank/DDBJ whole genome shotgun (WGS) entry which is preliminary data.</text>
</comment>
<proteinExistence type="predicted"/>
<accession>A0ABT1WV37</accession>
<dbReference type="Gene3D" id="3.30.370.20">
    <property type="match status" value="1"/>
</dbReference>
<evidence type="ECO:0000313" key="1">
    <source>
        <dbReference type="EMBL" id="MCQ9630287.1"/>
    </source>
</evidence>
<sequence length="322" mass="38364">MNLILCYTPFQVLLAEKIIESHPGEDFYGIMIQYGNERNKKYEFYYDKLEKKCIKSKFLLLENGNKIARLRNYLKVKKLFLPNFDKIFFANILSPEAYFFLNYFRNVKIFTFDDGIGSLIDNERYLKFKISYFKKIFYMLLGTDYNPKRVVESSIKHFTIYKNMENFIGRLEYISLFQHSIKQPLEAENVVSIFIGQPIYEDIKSKESNNVSIIQDLIKFYNIEYYFPHPRETYFIKDVLYINTELIFEDYFLNEVSRNPNVHYRLYNFLSGAALNLIGIPNVTVISIKPNDLSCFWNDAYELMKSDRLQIVNWDALKGKPC</sequence>